<evidence type="ECO:0000313" key="2">
    <source>
        <dbReference type="EMBL" id="DAF84829.1"/>
    </source>
</evidence>
<sequence length="130" mass="14339">MTNEERKTAILDLWHDIAMDRSLQVSLRLKASEYEAKALGLIGDQPGVTILNEPDEVTKQLQAMTLEELEALASADTSALVEISKRKTAQEAREAREAVVVDSKPVSARKAAKKPIKTRKTASIKKVVKK</sequence>
<organism evidence="2">
    <name type="scientific">Siphoviridae sp. ct1SN28</name>
    <dbReference type="NCBI Taxonomy" id="2825308"/>
    <lineage>
        <taxon>Viruses</taxon>
        <taxon>Duplodnaviria</taxon>
        <taxon>Heunggongvirae</taxon>
        <taxon>Uroviricota</taxon>
        <taxon>Caudoviricetes</taxon>
    </lineage>
</organism>
<feature type="region of interest" description="Disordered" evidence="1">
    <location>
        <begin position="104"/>
        <end position="130"/>
    </location>
</feature>
<feature type="compositionally biased region" description="Basic residues" evidence="1">
    <location>
        <begin position="110"/>
        <end position="130"/>
    </location>
</feature>
<accession>A0A8S5TRK7</accession>
<name>A0A8S5TRK7_9CAUD</name>
<protein>
    <submittedName>
        <fullName evidence="2">Uncharacterized protein</fullName>
    </submittedName>
</protein>
<reference evidence="2" key="1">
    <citation type="journal article" date="2021" name="Proc. Natl. Acad. Sci. U.S.A.">
        <title>A Catalog of Tens of Thousands of Viruses from Human Metagenomes Reveals Hidden Associations with Chronic Diseases.</title>
        <authorList>
            <person name="Tisza M.J."/>
            <person name="Buck C.B."/>
        </authorList>
    </citation>
    <scope>NUCLEOTIDE SEQUENCE</scope>
    <source>
        <strain evidence="2">Ct1SN28</strain>
    </source>
</reference>
<dbReference type="EMBL" id="BK015910">
    <property type="protein sequence ID" value="DAF84829.1"/>
    <property type="molecule type" value="Genomic_DNA"/>
</dbReference>
<evidence type="ECO:0000256" key="1">
    <source>
        <dbReference type="SAM" id="MobiDB-lite"/>
    </source>
</evidence>
<proteinExistence type="predicted"/>